<dbReference type="Gene3D" id="3.40.190.10">
    <property type="entry name" value="Periplasmic binding protein-like II"/>
    <property type="match status" value="1"/>
</dbReference>
<evidence type="ECO:0000313" key="2">
    <source>
        <dbReference type="EMBL" id="PSJ56139.1"/>
    </source>
</evidence>
<organism evidence="2 3">
    <name type="scientific">Kumtagia ephedrae</name>
    <dbReference type="NCBI Taxonomy" id="2116701"/>
    <lineage>
        <taxon>Bacteria</taxon>
        <taxon>Pseudomonadati</taxon>
        <taxon>Pseudomonadota</taxon>
        <taxon>Alphaproteobacteria</taxon>
        <taxon>Hyphomicrobiales</taxon>
        <taxon>Phyllobacteriaceae</taxon>
        <taxon>Kumtagia</taxon>
    </lineage>
</organism>
<keyword evidence="3" id="KW-1185">Reference proteome</keyword>
<dbReference type="InterPro" id="IPR005119">
    <property type="entry name" value="LysR_subst-bd"/>
</dbReference>
<dbReference type="AlphaFoldDB" id="A0A2P7S100"/>
<sequence length="83" mass="9125">METAGRERIVAVRPNGRLRSDSGEALMQWAVAGLGIANTPSFLIGNELEDGRLEIISTNTQHPMSASMLCARRGPQCRQKFVR</sequence>
<reference evidence="2 3" key="1">
    <citation type="submission" date="2018-03" db="EMBL/GenBank/DDBJ databases">
        <title>The draft genome of Mesorhizobium sp. 6GN-30.</title>
        <authorList>
            <person name="Liu L."/>
            <person name="Li L."/>
            <person name="Wang T."/>
            <person name="Zhang X."/>
            <person name="Liang L."/>
        </authorList>
    </citation>
    <scope>NUCLEOTIDE SEQUENCE [LARGE SCALE GENOMIC DNA]</scope>
    <source>
        <strain evidence="2 3">6GN30</strain>
    </source>
</reference>
<dbReference type="Proteomes" id="UP000241229">
    <property type="component" value="Unassembled WGS sequence"/>
</dbReference>
<comment type="caution">
    <text evidence="2">The sequence shown here is derived from an EMBL/GenBank/DDBJ whole genome shotgun (WGS) entry which is preliminary data.</text>
</comment>
<proteinExistence type="predicted"/>
<dbReference type="Pfam" id="PF03466">
    <property type="entry name" value="LysR_substrate"/>
    <property type="match status" value="1"/>
</dbReference>
<feature type="domain" description="LysR substrate-binding" evidence="1">
    <location>
        <begin position="11"/>
        <end position="74"/>
    </location>
</feature>
<protein>
    <recommendedName>
        <fullName evidence="1">LysR substrate-binding domain-containing protein</fullName>
    </recommendedName>
</protein>
<evidence type="ECO:0000313" key="3">
    <source>
        <dbReference type="Proteomes" id="UP000241229"/>
    </source>
</evidence>
<name>A0A2P7S100_9HYPH</name>
<dbReference type="SUPFAM" id="SSF53850">
    <property type="entry name" value="Periplasmic binding protein-like II"/>
    <property type="match status" value="1"/>
</dbReference>
<accession>A0A2P7S100</accession>
<evidence type="ECO:0000259" key="1">
    <source>
        <dbReference type="Pfam" id="PF03466"/>
    </source>
</evidence>
<gene>
    <name evidence="2" type="ORF">C7I84_21450</name>
</gene>
<dbReference type="EMBL" id="PXYK01000023">
    <property type="protein sequence ID" value="PSJ56139.1"/>
    <property type="molecule type" value="Genomic_DNA"/>
</dbReference>